<dbReference type="Proteomes" id="UP000006681">
    <property type="component" value="Chromosome"/>
</dbReference>
<dbReference type="EMBL" id="CP002100">
    <property type="protein sequence ID" value="ADN49586.1"/>
    <property type="molecule type" value="Genomic_DNA"/>
</dbReference>
<dbReference type="GeneID" id="9751090"/>
<dbReference type="RefSeq" id="WP_013335311.1">
    <property type="nucleotide sequence ID" value="NC_014537.1"/>
</dbReference>
<reference evidence="1 2" key="1">
    <citation type="journal article" date="2010" name="Stand. Genomic Sci.">
        <title>Complete genome sequence of Vulcanisaeta distributa type strain (IC-017).</title>
        <authorList>
            <person name="Mavromatis K."/>
            <person name="Sikorski J."/>
            <person name="Pabst E."/>
            <person name="Teshima H."/>
            <person name="Lapidus A."/>
            <person name="Lucas S."/>
            <person name="Nolan M."/>
            <person name="Glavina Del Rio T."/>
            <person name="Cheng J.F."/>
            <person name="Bruce D."/>
            <person name="Goodwin L."/>
            <person name="Pitluck S."/>
            <person name="Liolios K."/>
            <person name="Ivanova N."/>
            <person name="Mikhailova N."/>
            <person name="Pati A."/>
            <person name="Chen A."/>
            <person name="Palaniappan K."/>
            <person name="Land M."/>
            <person name="Hauser L."/>
            <person name="Chang Y.J."/>
            <person name="Jeffries C.D."/>
            <person name="Rohde M."/>
            <person name="Spring S."/>
            <person name="Goker M."/>
            <person name="Wirth R."/>
            <person name="Woyke T."/>
            <person name="Bristow J."/>
            <person name="Eisen J.A."/>
            <person name="Markowitz V."/>
            <person name="Hugenholtz P."/>
            <person name="Klenk H.P."/>
            <person name="Kyrpides N.C."/>
        </authorList>
    </citation>
    <scope>NUCLEOTIDE SEQUENCE [LARGE SCALE GENOMIC DNA]</scope>
    <source>
        <strain evidence="2">DSM 14429 / JCM 11212 / NBRC 100878 / IC-017</strain>
    </source>
</reference>
<dbReference type="HOGENOM" id="CLU_473825_0_0_2"/>
<dbReference type="eggNOG" id="arCOG04025">
    <property type="taxonomic scope" value="Archaea"/>
</dbReference>
<protein>
    <submittedName>
        <fullName evidence="1">Uncharacterized protein</fullName>
    </submittedName>
</protein>
<dbReference type="KEGG" id="vdi:Vdis_0173"/>
<evidence type="ECO:0000313" key="1">
    <source>
        <dbReference type="EMBL" id="ADN49586.1"/>
    </source>
</evidence>
<proteinExistence type="predicted"/>
<name>E1QSR9_VULDI</name>
<accession>E1QSR9</accession>
<evidence type="ECO:0000313" key="2">
    <source>
        <dbReference type="Proteomes" id="UP000006681"/>
    </source>
</evidence>
<dbReference type="AlphaFoldDB" id="E1QSR9"/>
<reference evidence="2" key="2">
    <citation type="journal article" date="2010" name="Stand. Genomic Sci.">
        <title>Complete genome sequence of Vulcanisaeta distributa type strain (IC-017T).</title>
        <authorList>
            <person name="Mavromatis K."/>
            <person name="Sikorski J."/>
            <person name="Pabst E."/>
            <person name="Teshima H."/>
            <person name="Lapidus A."/>
            <person name="Lucas S."/>
            <person name="Nolan M."/>
            <person name="Glavina Del Rio T."/>
            <person name="Cheng J."/>
            <person name="Bruce D."/>
            <person name="Goodwin L."/>
            <person name="Pitluck S."/>
            <person name="Liolios K."/>
            <person name="Ivanova N."/>
            <person name="Mikhailova N."/>
            <person name="Pati A."/>
            <person name="Chen A."/>
            <person name="Palaniappan K."/>
            <person name="Land M."/>
            <person name="Hauser L."/>
            <person name="Chang Y."/>
            <person name="Jeffries C."/>
            <person name="Rohde M."/>
            <person name="Spring S."/>
            <person name="Goker M."/>
            <person name="Wirth R."/>
            <person name="Woyke T."/>
            <person name="Bristow J."/>
            <person name="Eisen J."/>
            <person name="Markowitz V."/>
            <person name="Hugenholtz P."/>
            <person name="Klenk H."/>
            <person name="Kyrpides N."/>
        </authorList>
    </citation>
    <scope>NUCLEOTIDE SEQUENCE [LARGE SCALE GENOMIC DNA]</scope>
    <source>
        <strain evidence="2">DSM 14429 / JCM 11212 / NBRC 100878 / IC-017</strain>
    </source>
</reference>
<keyword evidence="2" id="KW-1185">Reference proteome</keyword>
<gene>
    <name evidence="1" type="ordered locus">Vdis_0173</name>
</gene>
<sequence length="618" mass="68566">MSIEVAVGEVDEGVVNVIYRLRGGEQVGVSGLPTSQGVLEYGFKVHVAKPDLGLPKEPRLEITPLDSTTPSITPIGLRPGNPVEALFIIPSGLLMSVNINYETPQLPQSSLLSPIPSLPAVNVEFVKEATVELVGLEDLLPKIRPVLSPQLGAVDVSFIEVGRVGLNLDPSTSILPSGRPSMLNPVEVSFQQAMASMDISTTVPLTESQRQVNTTTLTEEEIKTAQAVEEVYSAEEHPILGLGNVTPEKPVIILAHRPKEEKANYIEFLKRFLREVYRVRVGGLPAPKHVSNPLDLRLLLPIEVGAGGRLFILDLTSELGSHPKFDTDLNRLRDRLRELFSQGFGFIVLYGDEDSLRSIRGSLWREFNIWRPVDVSIMGEDVGLLKLLTHLMWGDVEGSVRDEAGAGLDVVTVYLEDEFWRRLGEVARDFNVLVKVRPSSSPDEGGRESMTHYLTKAFVVRHLIDELKREFMESGLGEDDAFKKALDCVETEYQYPLEKENIRLDIYVKQNCGSRLSGLAVEVETLYGTGTVVHKLLETVESRVGAGVKGLWVVVPNPQAVIYLPLLLRLRNHVRSKYGDIELYTLDIHNGKLVKLTEVAKKILNTVKEVSEKQKQQT</sequence>
<organism evidence="1 2">
    <name type="scientific">Vulcanisaeta distributa (strain DSM 14429 / JCM 11212 / NBRC 100878 / IC-017)</name>
    <dbReference type="NCBI Taxonomy" id="572478"/>
    <lineage>
        <taxon>Archaea</taxon>
        <taxon>Thermoproteota</taxon>
        <taxon>Thermoprotei</taxon>
        <taxon>Thermoproteales</taxon>
        <taxon>Thermoproteaceae</taxon>
        <taxon>Vulcanisaeta</taxon>
    </lineage>
</organism>
<dbReference type="OrthoDB" id="101847at2157"/>
<dbReference type="STRING" id="572478.Vdis_0173"/>